<sequence>MGHLHVSKIKFRHPVPNSSAWRKDNNNRHGPGKDNPTCTSAGLQADPSEDAALCSQIWMSSTIPDGWMWECPSQLDTSSCQDVHLVKRQSTCELEGDATVDEILNQQFKMYSSLSQTRSDVKMVQSLIPMWEEEYERTGRHGVALLFDPGKPLPGDVLRTLSLGLELENKLMELCNEAENDSYCTPLEKVARYAEPMRPTDEQNMIESGLCDPRKDDGEALKFLKVGNETTILPQGSSWDDDDVIIAGEGKAVCPKQLLVDDLQLSRTNGSSDVKVICHDSVFPNCFRLLPLYL</sequence>
<proteinExistence type="predicted"/>
<comment type="caution">
    <text evidence="2">The sequence shown here is derived from an EMBL/GenBank/DDBJ whole genome shotgun (WGS) entry which is preliminary data.</text>
</comment>
<dbReference type="GO" id="GO:0042276">
    <property type="term" value="P:error-prone translesion synthesis"/>
    <property type="evidence" value="ECO:0007669"/>
    <property type="project" value="TreeGrafter"/>
</dbReference>
<dbReference type="PANTHER" id="PTHR45812">
    <property type="entry name" value="DNA POLYMERASE ZETA CATALYTIC SUBUNIT"/>
    <property type="match status" value="1"/>
</dbReference>
<protein>
    <submittedName>
        <fullName evidence="2">Recovery protein 3</fullName>
    </submittedName>
</protein>
<evidence type="ECO:0000313" key="2">
    <source>
        <dbReference type="EMBL" id="GFY91941.1"/>
    </source>
</evidence>
<dbReference type="GO" id="GO:0003887">
    <property type="term" value="F:DNA-directed DNA polymerase activity"/>
    <property type="evidence" value="ECO:0007669"/>
    <property type="project" value="TreeGrafter"/>
</dbReference>
<keyword evidence="3" id="KW-1185">Reference proteome</keyword>
<reference evidence="2 3" key="1">
    <citation type="submission" date="2019-07" db="EMBL/GenBank/DDBJ databases">
        <title>De Novo Assembly of kiwifruit Actinidia rufa.</title>
        <authorList>
            <person name="Sugita-Konishi S."/>
            <person name="Sato K."/>
            <person name="Mori E."/>
            <person name="Abe Y."/>
            <person name="Kisaki G."/>
            <person name="Hamano K."/>
            <person name="Suezawa K."/>
            <person name="Otani M."/>
            <person name="Fukuda T."/>
            <person name="Manabe T."/>
            <person name="Gomi K."/>
            <person name="Tabuchi M."/>
            <person name="Akimitsu K."/>
            <person name="Kataoka I."/>
        </authorList>
    </citation>
    <scope>NUCLEOTIDE SEQUENCE [LARGE SCALE GENOMIC DNA]</scope>
    <source>
        <strain evidence="3">cv. Fuchu</strain>
    </source>
</reference>
<dbReference type="EMBL" id="BJWL01000008">
    <property type="protein sequence ID" value="GFY91941.1"/>
    <property type="molecule type" value="Genomic_DNA"/>
</dbReference>
<dbReference type="OrthoDB" id="1703197at2759"/>
<organism evidence="2 3">
    <name type="scientific">Actinidia rufa</name>
    <dbReference type="NCBI Taxonomy" id="165716"/>
    <lineage>
        <taxon>Eukaryota</taxon>
        <taxon>Viridiplantae</taxon>
        <taxon>Streptophyta</taxon>
        <taxon>Embryophyta</taxon>
        <taxon>Tracheophyta</taxon>
        <taxon>Spermatophyta</taxon>
        <taxon>Magnoliopsida</taxon>
        <taxon>eudicotyledons</taxon>
        <taxon>Gunneridae</taxon>
        <taxon>Pentapetalae</taxon>
        <taxon>asterids</taxon>
        <taxon>Ericales</taxon>
        <taxon>Actinidiaceae</taxon>
        <taxon>Actinidia</taxon>
    </lineage>
</organism>
<gene>
    <name evidence="2" type="ORF">Acr_08g0003370</name>
</gene>
<dbReference type="GO" id="GO:0000724">
    <property type="term" value="P:double-strand break repair via homologous recombination"/>
    <property type="evidence" value="ECO:0007669"/>
    <property type="project" value="TreeGrafter"/>
</dbReference>
<name>A0A7J0EZS6_9ERIC</name>
<dbReference type="GO" id="GO:0005634">
    <property type="term" value="C:nucleus"/>
    <property type="evidence" value="ECO:0007669"/>
    <property type="project" value="TreeGrafter"/>
</dbReference>
<feature type="region of interest" description="Disordered" evidence="1">
    <location>
        <begin position="15"/>
        <end position="37"/>
    </location>
</feature>
<dbReference type="PANTHER" id="PTHR45812:SF1">
    <property type="entry name" value="DNA POLYMERASE ZETA CATALYTIC SUBUNIT"/>
    <property type="match status" value="1"/>
</dbReference>
<dbReference type="GO" id="GO:0016035">
    <property type="term" value="C:zeta DNA polymerase complex"/>
    <property type="evidence" value="ECO:0007669"/>
    <property type="project" value="InterPro"/>
</dbReference>
<dbReference type="Proteomes" id="UP000585474">
    <property type="component" value="Unassembled WGS sequence"/>
</dbReference>
<evidence type="ECO:0000256" key="1">
    <source>
        <dbReference type="SAM" id="MobiDB-lite"/>
    </source>
</evidence>
<evidence type="ECO:0000313" key="3">
    <source>
        <dbReference type="Proteomes" id="UP000585474"/>
    </source>
</evidence>
<accession>A0A7J0EZS6</accession>
<dbReference type="AlphaFoldDB" id="A0A7J0EZS6"/>
<dbReference type="InterPro" id="IPR030559">
    <property type="entry name" value="PolZ_Rev3"/>
</dbReference>